<name>A0A2I9CRI3_9DEIO</name>
<comment type="caution">
    <text evidence="1">The sequence shown here is derived from an EMBL/GenBank/DDBJ whole genome shotgun (WGS) entry which is preliminary data.</text>
</comment>
<evidence type="ECO:0000313" key="2">
    <source>
        <dbReference type="Proteomes" id="UP000236569"/>
    </source>
</evidence>
<dbReference type="AlphaFoldDB" id="A0A2I9CRI3"/>
<evidence type="ECO:0000313" key="1">
    <source>
        <dbReference type="EMBL" id="GBF04152.1"/>
    </source>
</evidence>
<protein>
    <submittedName>
        <fullName evidence="1">Uncharacterized protein</fullName>
    </submittedName>
</protein>
<gene>
    <name evidence="1" type="ORF">DAERI_010324</name>
</gene>
<accession>A0A2I9CRI3</accession>
<dbReference type="RefSeq" id="WP_103127722.1">
    <property type="nucleotide sequence ID" value="NZ_BFAG01000001.1"/>
</dbReference>
<proteinExistence type="predicted"/>
<reference evidence="2" key="1">
    <citation type="submission" date="2018-01" db="EMBL/GenBank/DDBJ databases">
        <title>Draft Genome Sequence of the Radioresistant Bacterium Deinococcus aerius TR0125, Isolated from the Higher Atmosphere above Japan.</title>
        <authorList>
            <person name="Satoh K."/>
            <person name="Arai H."/>
            <person name="Sanzen T."/>
            <person name="Kawaguchi Y."/>
            <person name="Hayashi H."/>
            <person name="Yokobori S."/>
            <person name="Yamagishi A."/>
            <person name="Oono Y."/>
            <person name="Narumi I."/>
        </authorList>
    </citation>
    <scope>NUCLEOTIDE SEQUENCE [LARGE SCALE GENOMIC DNA]</scope>
    <source>
        <strain evidence="2">TR0125</strain>
    </source>
</reference>
<keyword evidence="2" id="KW-1185">Reference proteome</keyword>
<dbReference type="EMBL" id="BFAG01000001">
    <property type="protein sequence ID" value="GBF04152.1"/>
    <property type="molecule type" value="Genomic_DNA"/>
</dbReference>
<organism evidence="1 2">
    <name type="scientific">Deinococcus aerius</name>
    <dbReference type="NCBI Taxonomy" id="200253"/>
    <lineage>
        <taxon>Bacteria</taxon>
        <taxon>Thermotogati</taxon>
        <taxon>Deinococcota</taxon>
        <taxon>Deinococci</taxon>
        <taxon>Deinococcales</taxon>
        <taxon>Deinococcaceae</taxon>
        <taxon>Deinococcus</taxon>
    </lineage>
</organism>
<dbReference type="Proteomes" id="UP000236569">
    <property type="component" value="Unassembled WGS sequence"/>
</dbReference>
<dbReference type="OrthoDB" id="72410at2"/>
<sequence length="68" mass="7285">MIAFLIFVVLPVALIVLSFFIRPAERDPRDGDVLGASLVAGGMFGGHGLSPDERTVAEETGPVRFKLD</sequence>